<reference evidence="2" key="1">
    <citation type="journal article" date="2015" name="Nat. Genet.">
        <title>The genome and transcriptome of the zoonotic hookworm Ancylostoma ceylanicum identify infection-specific gene families.</title>
        <authorList>
            <person name="Schwarz E.M."/>
            <person name="Hu Y."/>
            <person name="Antoshechkin I."/>
            <person name="Miller M.M."/>
            <person name="Sternberg P.W."/>
            <person name="Aroian R.V."/>
        </authorList>
    </citation>
    <scope>NUCLEOTIDE SEQUENCE</scope>
    <source>
        <strain evidence="2">HY135</strain>
    </source>
</reference>
<evidence type="ECO:0000313" key="1">
    <source>
        <dbReference type="EMBL" id="EYC11200.1"/>
    </source>
</evidence>
<name>A0A016U7P9_9BILA</name>
<sequence length="211" mass="24304">MFTSQIYRPHIRSIRSVLLMTTQMFRFAVSALLAFILLQSTISSADGGQKARCEGEWGIYALYALPEEIRLPLSEGIGKFIRNLTYNCTLEDFASGITAFNSQEHWMRMSHSHFHSYTHHTRCHKTMEGENAVDIPENLEDVDVDRRHPCSKLFVRTVTVLTCLHMIIHRRVTPIEDDLIRCRTFSFIHTCPPNQELANYEDPDAGDVPYL</sequence>
<dbReference type="OrthoDB" id="5856546at2759"/>
<dbReference type="Proteomes" id="UP000024635">
    <property type="component" value="Unassembled WGS sequence"/>
</dbReference>
<keyword evidence="2" id="KW-1185">Reference proteome</keyword>
<organism evidence="1 2">
    <name type="scientific">Ancylostoma ceylanicum</name>
    <dbReference type="NCBI Taxonomy" id="53326"/>
    <lineage>
        <taxon>Eukaryota</taxon>
        <taxon>Metazoa</taxon>
        <taxon>Ecdysozoa</taxon>
        <taxon>Nematoda</taxon>
        <taxon>Chromadorea</taxon>
        <taxon>Rhabditida</taxon>
        <taxon>Rhabditina</taxon>
        <taxon>Rhabditomorpha</taxon>
        <taxon>Strongyloidea</taxon>
        <taxon>Ancylostomatidae</taxon>
        <taxon>Ancylostomatinae</taxon>
        <taxon>Ancylostoma</taxon>
    </lineage>
</organism>
<accession>A0A016U7P9</accession>
<proteinExistence type="predicted"/>
<protein>
    <submittedName>
        <fullName evidence="1">Uncharacterized protein</fullName>
    </submittedName>
</protein>
<dbReference type="EMBL" id="JARK01001387">
    <property type="protein sequence ID" value="EYC11200.1"/>
    <property type="molecule type" value="Genomic_DNA"/>
</dbReference>
<evidence type="ECO:0000313" key="2">
    <source>
        <dbReference type="Proteomes" id="UP000024635"/>
    </source>
</evidence>
<gene>
    <name evidence="1" type="primary">Acey_s0051.g2069</name>
    <name evidence="1" type="ORF">Y032_0051g2069</name>
</gene>
<comment type="caution">
    <text evidence="1">The sequence shown here is derived from an EMBL/GenBank/DDBJ whole genome shotgun (WGS) entry which is preliminary data.</text>
</comment>
<dbReference type="AlphaFoldDB" id="A0A016U7P9"/>